<dbReference type="Proteomes" id="UP000695023">
    <property type="component" value="Unplaced"/>
</dbReference>
<feature type="compositionally biased region" description="Basic and acidic residues" evidence="1">
    <location>
        <begin position="1"/>
        <end position="14"/>
    </location>
</feature>
<gene>
    <name evidence="3" type="primary">LOC102195957</name>
</gene>
<feature type="compositionally biased region" description="Basic and acidic residues" evidence="1">
    <location>
        <begin position="215"/>
        <end position="227"/>
    </location>
</feature>
<evidence type="ECO:0000256" key="1">
    <source>
        <dbReference type="SAM" id="MobiDB-lite"/>
    </source>
</evidence>
<name>A0A9Y3SAW3_9CICH</name>
<feature type="region of interest" description="Disordered" evidence="1">
    <location>
        <begin position="1"/>
        <end position="56"/>
    </location>
</feature>
<feature type="region of interest" description="Disordered" evidence="1">
    <location>
        <begin position="115"/>
        <end position="141"/>
    </location>
</feature>
<reference evidence="3" key="1">
    <citation type="submission" date="2025-08" db="UniProtKB">
        <authorList>
            <consortium name="RefSeq"/>
        </authorList>
    </citation>
    <scope>IDENTIFICATION</scope>
</reference>
<dbReference type="AlphaFoldDB" id="A0A9Y3SAW3"/>
<sequence>MERLSLTADHKSHTDYQGGEGSGDSRKDTGEYGGGRQNIGNDDSSKSISVEADNVTTGQRNLLTRYDLFHGSQDTQTGSDRIQIIPKDNQMSEQRRISRFLNEPIEEDVMGKVSDHDVTHSAHKETQRRSVRNDRKDTKEADKYIQMSEITIENPDNSEAVKHEVSMRLDGRGQKTAEKIISVTRTSQSVGGVQIQSKEQKNECDTKLNQSEGNKITKERLTEKQEGGSDENIELECFQPKARTGPQQLTEGGRGSTNSSPIVKVIDEEHTEIDSACKDDSQTKIVIKKTTDETTQDMTKWIESQRNIRRSLNLEIDEEVTLDKTF</sequence>
<proteinExistence type="predicted"/>
<protein>
    <submittedName>
        <fullName evidence="3">Uncharacterized protein LOC102195957</fullName>
    </submittedName>
</protein>
<feature type="compositionally biased region" description="Polar residues" evidence="1">
    <location>
        <begin position="245"/>
        <end position="260"/>
    </location>
</feature>
<evidence type="ECO:0000313" key="2">
    <source>
        <dbReference type="Proteomes" id="UP000695023"/>
    </source>
</evidence>
<keyword evidence="2" id="KW-1185">Reference proteome</keyword>
<feature type="compositionally biased region" description="Polar residues" evidence="1">
    <location>
        <begin position="38"/>
        <end position="56"/>
    </location>
</feature>
<feature type="region of interest" description="Disordered" evidence="1">
    <location>
        <begin position="186"/>
        <end position="260"/>
    </location>
</feature>
<dbReference type="RefSeq" id="XP_005754584.1">
    <property type="nucleotide sequence ID" value="XM_005754527.2"/>
</dbReference>
<organism evidence="2 3">
    <name type="scientific">Pundamilia nyererei</name>
    <dbReference type="NCBI Taxonomy" id="303518"/>
    <lineage>
        <taxon>Eukaryota</taxon>
        <taxon>Metazoa</taxon>
        <taxon>Chordata</taxon>
        <taxon>Craniata</taxon>
        <taxon>Vertebrata</taxon>
        <taxon>Euteleostomi</taxon>
        <taxon>Actinopterygii</taxon>
        <taxon>Neopterygii</taxon>
        <taxon>Teleostei</taxon>
        <taxon>Neoteleostei</taxon>
        <taxon>Acanthomorphata</taxon>
        <taxon>Ovalentaria</taxon>
        <taxon>Cichlomorphae</taxon>
        <taxon>Cichliformes</taxon>
        <taxon>Cichlidae</taxon>
        <taxon>African cichlids</taxon>
        <taxon>Pseudocrenilabrinae</taxon>
        <taxon>Haplochromini</taxon>
        <taxon>Pundamilia</taxon>
    </lineage>
</organism>
<feature type="compositionally biased region" description="Polar residues" evidence="1">
    <location>
        <begin position="186"/>
        <end position="197"/>
    </location>
</feature>
<accession>A0A9Y3SAW3</accession>
<evidence type="ECO:0000313" key="3">
    <source>
        <dbReference type="RefSeq" id="XP_005754584.1"/>
    </source>
</evidence>
<dbReference type="GeneID" id="102195957"/>